<evidence type="ECO:0000256" key="1">
    <source>
        <dbReference type="ARBA" id="ARBA00001947"/>
    </source>
</evidence>
<evidence type="ECO:0000313" key="9">
    <source>
        <dbReference type="Proteomes" id="UP000199343"/>
    </source>
</evidence>
<dbReference type="PROSITE" id="PS00758">
    <property type="entry name" value="ARGE_DAPE_CPG2_1"/>
    <property type="match status" value="1"/>
</dbReference>
<dbReference type="SUPFAM" id="SSF55031">
    <property type="entry name" value="Bacterial exopeptidase dimerisation domain"/>
    <property type="match status" value="1"/>
</dbReference>
<comment type="cofactor">
    <cofactor evidence="1">
        <name>Zn(2+)</name>
        <dbReference type="ChEBI" id="CHEBI:29105"/>
    </cofactor>
</comment>
<dbReference type="InterPro" id="IPR011650">
    <property type="entry name" value="Peptidase_M20_dimer"/>
</dbReference>
<reference evidence="8 9" key="1">
    <citation type="submission" date="2016-06" db="EMBL/GenBank/DDBJ databases">
        <authorList>
            <person name="Kjaerup R.B."/>
            <person name="Dalgaard T.S."/>
            <person name="Juul-Madsen H.R."/>
        </authorList>
    </citation>
    <scope>NUCLEOTIDE SEQUENCE [LARGE SCALE GENOMIC DNA]</scope>
    <source>
        <strain evidence="8 9">DSM 43363</strain>
    </source>
</reference>
<evidence type="ECO:0000313" key="8">
    <source>
        <dbReference type="EMBL" id="SCL73115.1"/>
    </source>
</evidence>
<dbReference type="FunFam" id="1.10.150.900:FF:000002">
    <property type="entry name" value="M20/M25/M40 family peptidase"/>
    <property type="match status" value="1"/>
</dbReference>
<dbReference type="STRING" id="47871.GA0070608_5360"/>
<evidence type="ECO:0000256" key="5">
    <source>
        <dbReference type="ARBA" id="ARBA00022833"/>
    </source>
</evidence>
<organism evidence="8 9">
    <name type="scientific">Micromonospora peucetia</name>
    <dbReference type="NCBI Taxonomy" id="47871"/>
    <lineage>
        <taxon>Bacteria</taxon>
        <taxon>Bacillati</taxon>
        <taxon>Actinomycetota</taxon>
        <taxon>Actinomycetes</taxon>
        <taxon>Micromonosporales</taxon>
        <taxon>Micromonosporaceae</taxon>
        <taxon>Micromonospora</taxon>
    </lineage>
</organism>
<dbReference type="GO" id="GO:0016787">
    <property type="term" value="F:hydrolase activity"/>
    <property type="evidence" value="ECO:0007669"/>
    <property type="project" value="UniProtKB-KW"/>
</dbReference>
<evidence type="ECO:0000256" key="6">
    <source>
        <dbReference type="SAM" id="MobiDB-lite"/>
    </source>
</evidence>
<comment type="similarity">
    <text evidence="2">Belongs to the peptidase M20A family.</text>
</comment>
<dbReference type="PIRSF" id="PIRSF036696">
    <property type="entry name" value="ACY-1"/>
    <property type="match status" value="1"/>
</dbReference>
<feature type="region of interest" description="Disordered" evidence="6">
    <location>
        <begin position="1"/>
        <end position="59"/>
    </location>
</feature>
<dbReference type="InterPro" id="IPR050072">
    <property type="entry name" value="Peptidase_M20A"/>
</dbReference>
<dbReference type="PANTHER" id="PTHR43808">
    <property type="entry name" value="ACETYLORNITHINE DEACETYLASE"/>
    <property type="match status" value="1"/>
</dbReference>
<name>A0A1C6W3F5_9ACTN</name>
<evidence type="ECO:0000256" key="2">
    <source>
        <dbReference type="ARBA" id="ARBA00006247"/>
    </source>
</evidence>
<dbReference type="Gene3D" id="1.10.150.900">
    <property type="match status" value="1"/>
</dbReference>
<dbReference type="AlphaFoldDB" id="A0A1C6W3F5"/>
<dbReference type="CDD" id="cd05675">
    <property type="entry name" value="M20_yscS_like"/>
    <property type="match status" value="1"/>
</dbReference>
<protein>
    <submittedName>
        <fullName evidence="8">Acetylornithine deacetylase/Succinyl-diaminopimelate desuccinylase</fullName>
    </submittedName>
</protein>
<proteinExistence type="inferred from homology"/>
<evidence type="ECO:0000256" key="3">
    <source>
        <dbReference type="ARBA" id="ARBA00022723"/>
    </source>
</evidence>
<dbReference type="PANTHER" id="PTHR43808:SF8">
    <property type="entry name" value="PEPTIDASE M20 DIMERISATION DOMAIN-CONTAINING PROTEIN"/>
    <property type="match status" value="1"/>
</dbReference>
<dbReference type="GO" id="GO:0046872">
    <property type="term" value="F:metal ion binding"/>
    <property type="evidence" value="ECO:0007669"/>
    <property type="project" value="UniProtKB-KW"/>
</dbReference>
<dbReference type="Proteomes" id="UP000199343">
    <property type="component" value="Unassembled WGS sequence"/>
</dbReference>
<keyword evidence="3" id="KW-0479">Metal-binding</keyword>
<dbReference type="InterPro" id="IPR002933">
    <property type="entry name" value="Peptidase_M20"/>
</dbReference>
<feature type="domain" description="Peptidase M20 dimerisation" evidence="7">
    <location>
        <begin position="248"/>
        <end position="372"/>
    </location>
</feature>
<gene>
    <name evidence="8" type="ORF">GA0070608_5360</name>
</gene>
<dbReference type="Gene3D" id="3.40.630.10">
    <property type="entry name" value="Zn peptidases"/>
    <property type="match status" value="1"/>
</dbReference>
<dbReference type="InterPro" id="IPR001261">
    <property type="entry name" value="ArgE/DapE_CS"/>
</dbReference>
<dbReference type="Pfam" id="PF07687">
    <property type="entry name" value="M20_dimer"/>
    <property type="match status" value="1"/>
</dbReference>
<accession>A0A1C6W3F5</accession>
<keyword evidence="5" id="KW-0862">Zinc</keyword>
<dbReference type="Pfam" id="PF01546">
    <property type="entry name" value="Peptidase_M20"/>
    <property type="match status" value="1"/>
</dbReference>
<dbReference type="SUPFAM" id="SSF53187">
    <property type="entry name" value="Zn-dependent exopeptidases"/>
    <property type="match status" value="1"/>
</dbReference>
<sequence length="488" mass="52891">MGRGRERRYPAASAAKPGPVVGRRPSRGANGGAGDRIGPLGWYERPMTSNTASARPDPTDEVVDLCRDLLRIDTTNTGDNDTSAGERLAAEYVAEKLAEVGVESVIHESAPGRANLLARIPGTDPSRGALLVHGHLDVVPADADEWSVHPFSGELRDGYLWGRGAIDMKDFDAMVLAVVRHWQRTGVRPPRDIVLAYTADEEAGSDYGAHFLVERHRDLLDGCTEAIGEVGGFSYSVNDSQRLYLIETAEKGIDWLRLHARGRPGHGSMMHDDNAVTALAEAVARIGRHRFPVVVTDTVRAFLEEVSDLLGIELDPEDPETAIAKLGPIANIIGATIRNTANPTRLAAGYKDNVIPGRATATIDCRSLPGQSELLERQLRELVGPDIAIEYLQRQPALETTFDGDLVEAMSAALRAEDPGARPVPYMLSGGTDAKAFSQLGIRCFGFAPLRLPADLNFSALFHGIDERVPVDGLQFGVRVLDRFLRTC</sequence>
<dbReference type="NCBIfam" id="NF005913">
    <property type="entry name" value="PRK07906.1"/>
    <property type="match status" value="1"/>
</dbReference>
<keyword evidence="4" id="KW-0378">Hydrolase</keyword>
<evidence type="ECO:0000256" key="4">
    <source>
        <dbReference type="ARBA" id="ARBA00022801"/>
    </source>
</evidence>
<evidence type="ECO:0000259" key="7">
    <source>
        <dbReference type="Pfam" id="PF07687"/>
    </source>
</evidence>
<dbReference type="Gene3D" id="3.30.70.360">
    <property type="match status" value="1"/>
</dbReference>
<dbReference type="EMBL" id="FMIC01000002">
    <property type="protein sequence ID" value="SCL73115.1"/>
    <property type="molecule type" value="Genomic_DNA"/>
</dbReference>
<dbReference type="InterPro" id="IPR036264">
    <property type="entry name" value="Bact_exopeptidase_dim_dom"/>
</dbReference>
<dbReference type="FunFam" id="3.40.630.10:FF:000023">
    <property type="entry name" value="M20/M25/M40 family metallo-hydrolase"/>
    <property type="match status" value="1"/>
</dbReference>